<dbReference type="InterPro" id="IPR011991">
    <property type="entry name" value="ArsR-like_HTH"/>
</dbReference>
<reference evidence="2 3" key="1">
    <citation type="submission" date="2022-11" db="EMBL/GenBank/DDBJ databases">
        <title>Viruses from the air-sea interface of a natural surface slick.</title>
        <authorList>
            <person name="Rahlff J."/>
            <person name="Holmfeldt K."/>
        </authorList>
    </citation>
    <scope>NUCLEOTIDE SEQUENCE [LARGE SCALE GENOMIC DNA]</scope>
    <source>
        <strain evidence="2 3">SMS4</strain>
    </source>
</reference>
<dbReference type="InterPro" id="IPR001845">
    <property type="entry name" value="HTH_ArsR_DNA-bd_dom"/>
</dbReference>
<evidence type="ECO:0000259" key="1">
    <source>
        <dbReference type="PROSITE" id="PS50987"/>
    </source>
</evidence>
<feature type="non-terminal residue" evidence="2">
    <location>
        <position position="40"/>
    </location>
</feature>
<dbReference type="CDD" id="cd00090">
    <property type="entry name" value="HTH_ARSR"/>
    <property type="match status" value="1"/>
</dbReference>
<dbReference type="Gene3D" id="1.10.10.10">
    <property type="entry name" value="Winged helix-like DNA-binding domain superfamily/Winged helix DNA-binding domain"/>
    <property type="match status" value="1"/>
</dbReference>
<sequence>MPVSAVPMAARFDMSKPALSKHLKILEQAKLISSERKGQF</sequence>
<dbReference type="RefSeq" id="WP_305977741.1">
    <property type="nucleotide sequence ID" value="NZ_JAPJDZ010000225.1"/>
</dbReference>
<comment type="caution">
    <text evidence="2">The sequence shown here is derived from an EMBL/GenBank/DDBJ whole genome shotgun (WGS) entry which is preliminary data.</text>
</comment>
<gene>
    <name evidence="2" type="ORF">ORJ04_22005</name>
</gene>
<dbReference type="InterPro" id="IPR036388">
    <property type="entry name" value="WH-like_DNA-bd_sf"/>
</dbReference>
<dbReference type="PROSITE" id="PS50987">
    <property type="entry name" value="HTH_ARSR_2"/>
    <property type="match status" value="1"/>
</dbReference>
<feature type="domain" description="HTH arsR-type" evidence="1">
    <location>
        <begin position="1"/>
        <end position="40"/>
    </location>
</feature>
<name>A0ABT9I5F9_9GAMM</name>
<dbReference type="InterPro" id="IPR036390">
    <property type="entry name" value="WH_DNA-bd_sf"/>
</dbReference>
<organism evidence="2 3">
    <name type="scientific">Rheinheimera baltica</name>
    <dbReference type="NCBI Taxonomy" id="67576"/>
    <lineage>
        <taxon>Bacteria</taxon>
        <taxon>Pseudomonadati</taxon>
        <taxon>Pseudomonadota</taxon>
        <taxon>Gammaproteobacteria</taxon>
        <taxon>Chromatiales</taxon>
        <taxon>Chromatiaceae</taxon>
        <taxon>Rheinheimera</taxon>
    </lineage>
</organism>
<protein>
    <submittedName>
        <fullName evidence="2">Helix-turn-helix domain-containing protein</fullName>
    </submittedName>
</protein>
<evidence type="ECO:0000313" key="3">
    <source>
        <dbReference type="Proteomes" id="UP001231109"/>
    </source>
</evidence>
<dbReference type="SUPFAM" id="SSF46785">
    <property type="entry name" value="Winged helix' DNA-binding domain"/>
    <property type="match status" value="1"/>
</dbReference>
<keyword evidence="3" id="KW-1185">Reference proteome</keyword>
<proteinExistence type="predicted"/>
<dbReference type="Proteomes" id="UP001231109">
    <property type="component" value="Unassembled WGS sequence"/>
</dbReference>
<accession>A0ABT9I5F9</accession>
<evidence type="ECO:0000313" key="2">
    <source>
        <dbReference type="EMBL" id="MDP5138625.1"/>
    </source>
</evidence>
<dbReference type="Pfam" id="PF12840">
    <property type="entry name" value="HTH_20"/>
    <property type="match status" value="1"/>
</dbReference>
<dbReference type="EMBL" id="JAPJDZ010000225">
    <property type="protein sequence ID" value="MDP5138625.1"/>
    <property type="molecule type" value="Genomic_DNA"/>
</dbReference>